<dbReference type="SUPFAM" id="SSF47413">
    <property type="entry name" value="lambda repressor-like DNA-binding domains"/>
    <property type="match status" value="1"/>
</dbReference>
<feature type="domain" description="HTH lacI-type" evidence="5">
    <location>
        <begin position="15"/>
        <end position="69"/>
    </location>
</feature>
<dbReference type="InterPro" id="IPR046335">
    <property type="entry name" value="LacI/GalR-like_sensor"/>
</dbReference>
<dbReference type="InterPro" id="IPR028082">
    <property type="entry name" value="Peripla_BP_I"/>
</dbReference>
<keyword evidence="2" id="KW-0238">DNA-binding</keyword>
<evidence type="ECO:0000256" key="3">
    <source>
        <dbReference type="ARBA" id="ARBA00023163"/>
    </source>
</evidence>
<dbReference type="Gene3D" id="3.40.50.2300">
    <property type="match status" value="2"/>
</dbReference>
<name>A0A497ZRM8_9RHOB</name>
<dbReference type="Gene3D" id="1.10.260.40">
    <property type="entry name" value="lambda repressor-like DNA-binding domains"/>
    <property type="match status" value="1"/>
</dbReference>
<dbReference type="RefSeq" id="WP_029622126.1">
    <property type="nucleotide sequence ID" value="NZ_AEYW01000018.1"/>
</dbReference>
<comment type="caution">
    <text evidence="6">The sequence shown here is derived from an EMBL/GenBank/DDBJ whole genome shotgun (WGS) entry which is preliminary data.</text>
</comment>
<evidence type="ECO:0000313" key="6">
    <source>
        <dbReference type="EMBL" id="RLK08444.1"/>
    </source>
</evidence>
<dbReference type="Pfam" id="PF13377">
    <property type="entry name" value="Peripla_BP_3"/>
    <property type="match status" value="1"/>
</dbReference>
<dbReference type="OrthoDB" id="234496at2"/>
<dbReference type="SUPFAM" id="SSF53822">
    <property type="entry name" value="Periplasmic binding protein-like I"/>
    <property type="match status" value="1"/>
</dbReference>
<feature type="region of interest" description="Disordered" evidence="4">
    <location>
        <begin position="1"/>
        <end position="24"/>
    </location>
</feature>
<dbReference type="PANTHER" id="PTHR30146:SF109">
    <property type="entry name" value="HTH-TYPE TRANSCRIPTIONAL REGULATOR GALS"/>
    <property type="match status" value="1"/>
</dbReference>
<dbReference type="STRING" id="981384.GCA_000192475_01053"/>
<dbReference type="CDD" id="cd01392">
    <property type="entry name" value="HTH_LacI"/>
    <property type="match status" value="1"/>
</dbReference>
<dbReference type="Pfam" id="PF00356">
    <property type="entry name" value="LacI"/>
    <property type="match status" value="1"/>
</dbReference>
<dbReference type="PROSITE" id="PS50932">
    <property type="entry name" value="HTH_LACI_2"/>
    <property type="match status" value="1"/>
</dbReference>
<proteinExistence type="predicted"/>
<evidence type="ECO:0000259" key="5">
    <source>
        <dbReference type="PROSITE" id="PS50932"/>
    </source>
</evidence>
<organism evidence="6 7">
    <name type="scientific">Ruegeria conchae</name>
    <dbReference type="NCBI Taxonomy" id="981384"/>
    <lineage>
        <taxon>Bacteria</taxon>
        <taxon>Pseudomonadati</taxon>
        <taxon>Pseudomonadota</taxon>
        <taxon>Alphaproteobacteria</taxon>
        <taxon>Rhodobacterales</taxon>
        <taxon>Roseobacteraceae</taxon>
        <taxon>Ruegeria</taxon>
    </lineage>
</organism>
<evidence type="ECO:0000256" key="2">
    <source>
        <dbReference type="ARBA" id="ARBA00023125"/>
    </source>
</evidence>
<keyword evidence="1" id="KW-0805">Transcription regulation</keyword>
<evidence type="ECO:0000256" key="1">
    <source>
        <dbReference type="ARBA" id="ARBA00023015"/>
    </source>
</evidence>
<dbReference type="PANTHER" id="PTHR30146">
    <property type="entry name" value="LACI-RELATED TRANSCRIPTIONAL REPRESSOR"/>
    <property type="match status" value="1"/>
</dbReference>
<dbReference type="InterPro" id="IPR000843">
    <property type="entry name" value="HTH_LacI"/>
</dbReference>
<keyword evidence="7" id="KW-1185">Reference proteome</keyword>
<dbReference type="GO" id="GO:0003700">
    <property type="term" value="F:DNA-binding transcription factor activity"/>
    <property type="evidence" value="ECO:0007669"/>
    <property type="project" value="TreeGrafter"/>
</dbReference>
<dbReference type="Proteomes" id="UP000271700">
    <property type="component" value="Unassembled WGS sequence"/>
</dbReference>
<dbReference type="CDD" id="cd20009">
    <property type="entry name" value="PBP1_RafR-like"/>
    <property type="match status" value="1"/>
</dbReference>
<reference evidence="6 7" key="1">
    <citation type="submission" date="2018-10" db="EMBL/GenBank/DDBJ databases">
        <title>Genomic Encyclopedia of Archaeal and Bacterial Type Strains, Phase II (KMG-II): from individual species to whole genera.</title>
        <authorList>
            <person name="Goeker M."/>
        </authorList>
    </citation>
    <scope>NUCLEOTIDE SEQUENCE [LARGE SCALE GENOMIC DNA]</scope>
    <source>
        <strain evidence="6 7">DSM 29317</strain>
    </source>
</reference>
<dbReference type="SMART" id="SM00354">
    <property type="entry name" value="HTH_LACI"/>
    <property type="match status" value="1"/>
</dbReference>
<gene>
    <name evidence="6" type="ORF">CLV75_2119</name>
</gene>
<sequence>MKNKSPAPRSSSRKPTLKTISEVSGMAVPTVSRALADAPDISESTKKKIRQIAKELGYVPNRAGVGLRTGRTNVISLVMSTEREMMNVTARLLSSIGVSLRETPYHLNVIPILPDDDPMESVRYIVENQTADGIIFNQVRIEDPRARYLMDRKFPFATHGRTKWAGQHAYYDFDNFTYARLGVDELVRKGRRNLVLVAPPLDQNYALEMVNGAKVAAEKQGVNLHVAQQVHSDATTFETREWATRKMAADPKIDGFICASTNATMAVVAGMESLDFRVGRDFDIVSKEAIPMLQFVRPEIIVVHENVDTTGAFLAKATIQAIQNPDISPMQCLEVPDRSALHSL</sequence>
<evidence type="ECO:0000313" key="7">
    <source>
        <dbReference type="Proteomes" id="UP000271700"/>
    </source>
</evidence>
<keyword evidence="3" id="KW-0804">Transcription</keyword>
<dbReference type="EMBL" id="RCCT01000002">
    <property type="protein sequence ID" value="RLK08444.1"/>
    <property type="molecule type" value="Genomic_DNA"/>
</dbReference>
<dbReference type="InterPro" id="IPR010982">
    <property type="entry name" value="Lambda_DNA-bd_dom_sf"/>
</dbReference>
<accession>A0A497ZRM8</accession>
<evidence type="ECO:0000256" key="4">
    <source>
        <dbReference type="SAM" id="MobiDB-lite"/>
    </source>
</evidence>
<feature type="compositionally biased region" description="Low complexity" evidence="4">
    <location>
        <begin position="1"/>
        <end position="10"/>
    </location>
</feature>
<protein>
    <submittedName>
        <fullName evidence="6">LacI family transcriptional regulator</fullName>
    </submittedName>
</protein>
<dbReference type="AlphaFoldDB" id="A0A497ZRM8"/>
<dbReference type="GO" id="GO:0000976">
    <property type="term" value="F:transcription cis-regulatory region binding"/>
    <property type="evidence" value="ECO:0007669"/>
    <property type="project" value="TreeGrafter"/>
</dbReference>